<comment type="caution">
    <text evidence="1">The sequence shown here is derived from an EMBL/GenBank/DDBJ whole genome shotgun (WGS) entry which is preliminary data.</text>
</comment>
<keyword evidence="2" id="KW-1185">Reference proteome</keyword>
<evidence type="ECO:0000313" key="2">
    <source>
        <dbReference type="Proteomes" id="UP001209535"/>
    </source>
</evidence>
<evidence type="ECO:0000313" key="1">
    <source>
        <dbReference type="EMBL" id="MCU9848650.1"/>
    </source>
</evidence>
<dbReference type="EMBL" id="JAOVQO010000010">
    <property type="protein sequence ID" value="MCU9848650.1"/>
    <property type="molecule type" value="Genomic_DNA"/>
</dbReference>
<sequence length="259" mass="27720">MSTILKWGAVAILVLLAAVIAHDWPVLRLALPLPPSGSVEESWHQRMAVVIETPSGEVSGSAVQAIRWQGLDAAHRTTTPSNGARSRFYPQGEAVAVEVTPGRWLFALLKGAQGWRGEPGANLGFALAVPQGAYASSVEAMALIKALPKDRPVPLPSEAYPLFVTFDDIADPKSVRRVDPEDLAATFGPGVRLKAVTLAVTEEPVTEGRVEGVLGDLAVIGRRTDPATRIQYPPGFPEENISSDVKYFDVGAFKTGLYK</sequence>
<dbReference type="Proteomes" id="UP001209535">
    <property type="component" value="Unassembled WGS sequence"/>
</dbReference>
<gene>
    <name evidence="1" type="ORF">OEZ60_11605</name>
</gene>
<accession>A0ABT2XA63</accession>
<dbReference type="RefSeq" id="WP_263336235.1">
    <property type="nucleotide sequence ID" value="NZ_JAOVQO010000010.1"/>
</dbReference>
<name>A0ABT2XA63_9RHOB</name>
<protein>
    <submittedName>
        <fullName evidence="1">Uncharacterized protein</fullName>
    </submittedName>
</protein>
<organism evidence="1 2">
    <name type="scientific">Albidovulum salinarum</name>
    <dbReference type="NCBI Taxonomy" id="2984153"/>
    <lineage>
        <taxon>Bacteria</taxon>
        <taxon>Pseudomonadati</taxon>
        <taxon>Pseudomonadota</taxon>
        <taxon>Alphaproteobacteria</taxon>
        <taxon>Rhodobacterales</taxon>
        <taxon>Paracoccaceae</taxon>
        <taxon>Albidovulum</taxon>
    </lineage>
</organism>
<proteinExistence type="predicted"/>
<reference evidence="1 2" key="1">
    <citation type="submission" date="2022-10" db="EMBL/GenBank/DDBJ databases">
        <title>Defluviimonas sp. nov., isolated from ocean surface sediments.</title>
        <authorList>
            <person name="He W."/>
            <person name="Wang L."/>
            <person name="Zhang D.-F."/>
        </authorList>
    </citation>
    <scope>NUCLEOTIDE SEQUENCE [LARGE SCALE GENOMIC DNA]</scope>
    <source>
        <strain evidence="1 2">WL0024</strain>
    </source>
</reference>